<evidence type="ECO:0000313" key="4">
    <source>
        <dbReference type="EMBL" id="GII91821.1"/>
    </source>
</evidence>
<evidence type="ECO:0000256" key="1">
    <source>
        <dbReference type="ARBA" id="ARBA00022737"/>
    </source>
</evidence>
<gene>
    <name evidence="4" type="ORF">Ssi02_20520</name>
</gene>
<evidence type="ECO:0000256" key="2">
    <source>
        <dbReference type="ARBA" id="ARBA00022803"/>
    </source>
</evidence>
<organism evidence="4 5">
    <name type="scientific">Sinosporangium siamense</name>
    <dbReference type="NCBI Taxonomy" id="1367973"/>
    <lineage>
        <taxon>Bacteria</taxon>
        <taxon>Bacillati</taxon>
        <taxon>Actinomycetota</taxon>
        <taxon>Actinomycetes</taxon>
        <taxon>Streptosporangiales</taxon>
        <taxon>Streptosporangiaceae</taxon>
        <taxon>Sinosporangium</taxon>
    </lineage>
</organism>
<sequence>MRRWPLLVPAALVVTGAVILFVPAGPPGASGARPAPAADPAILAKARTGDLAGMIAEAEARRRARPGDPAASAALGSLYVEKAQLSADPAAVRRAGEVLAESLRLAPGGNLDAYVGRARLAVVTHDFAGARDWALKATALAGRHGPALAALTDAYVNLGDYGKAGKTLQRLLDHAPGVAAFTRAAHYFDLTGRPRRAGEALTLALDAALLPGDVALTLHRAGEVAARQGRHKEALQAFTEAVAVVPGYLPALVGRARSQAALGRVDLALRDYADAVGRAPQPHVLLELGGYYHSLGRAGEARQQFEVLAATARLGEPDDLTLGRYHAEHGDPAVAVRHLRRELGRRESVEVADAMAWALHKAGRHREAMTYAGRAARTGMRDATFAFHRGEIARALGDVTAARRHLQLALKTDPHFGEAEAARRALAVMGAH</sequence>
<dbReference type="AlphaFoldDB" id="A0A919RDB0"/>
<dbReference type="PROSITE" id="PS50005">
    <property type="entry name" value="TPR"/>
    <property type="match status" value="1"/>
</dbReference>
<dbReference type="SMART" id="SM00028">
    <property type="entry name" value="TPR"/>
    <property type="match status" value="5"/>
</dbReference>
<comment type="caution">
    <text evidence="4">The sequence shown here is derived from an EMBL/GenBank/DDBJ whole genome shotgun (WGS) entry which is preliminary data.</text>
</comment>
<evidence type="ECO:0008006" key="6">
    <source>
        <dbReference type="Google" id="ProtNLM"/>
    </source>
</evidence>
<dbReference type="Pfam" id="PF13432">
    <property type="entry name" value="TPR_16"/>
    <property type="match status" value="2"/>
</dbReference>
<name>A0A919RDB0_9ACTN</name>
<reference evidence="4" key="1">
    <citation type="submission" date="2021-01" db="EMBL/GenBank/DDBJ databases">
        <title>Whole genome shotgun sequence of Sinosporangium siamense NBRC 109515.</title>
        <authorList>
            <person name="Komaki H."/>
            <person name="Tamura T."/>
        </authorList>
    </citation>
    <scope>NUCLEOTIDE SEQUENCE</scope>
    <source>
        <strain evidence="4">NBRC 109515</strain>
    </source>
</reference>
<dbReference type="InterPro" id="IPR011990">
    <property type="entry name" value="TPR-like_helical_dom_sf"/>
</dbReference>
<dbReference type="Proteomes" id="UP000606172">
    <property type="component" value="Unassembled WGS sequence"/>
</dbReference>
<dbReference type="PANTHER" id="PTHR45586">
    <property type="entry name" value="TPR REPEAT-CONTAINING PROTEIN PA4667"/>
    <property type="match status" value="1"/>
</dbReference>
<dbReference type="PANTHER" id="PTHR45586:SF14">
    <property type="entry name" value="TETRATRICOPEPTIDE TPR_2 REPEAT PROTEIN"/>
    <property type="match status" value="1"/>
</dbReference>
<keyword evidence="5" id="KW-1185">Reference proteome</keyword>
<proteinExistence type="predicted"/>
<keyword evidence="1" id="KW-0677">Repeat</keyword>
<dbReference type="Gene3D" id="1.25.40.10">
    <property type="entry name" value="Tetratricopeptide repeat domain"/>
    <property type="match status" value="3"/>
</dbReference>
<dbReference type="InterPro" id="IPR051012">
    <property type="entry name" value="CellSynth/LPSAsmb/PSIAsmb"/>
</dbReference>
<dbReference type="EMBL" id="BOOW01000012">
    <property type="protein sequence ID" value="GII91821.1"/>
    <property type="molecule type" value="Genomic_DNA"/>
</dbReference>
<feature type="repeat" description="TPR" evidence="3">
    <location>
        <begin position="215"/>
        <end position="248"/>
    </location>
</feature>
<dbReference type="SUPFAM" id="SSF48452">
    <property type="entry name" value="TPR-like"/>
    <property type="match status" value="2"/>
</dbReference>
<protein>
    <recommendedName>
        <fullName evidence="6">Tetratricopeptide repeat protein</fullName>
    </recommendedName>
</protein>
<accession>A0A919RDB0</accession>
<keyword evidence="2 3" id="KW-0802">TPR repeat</keyword>
<evidence type="ECO:0000256" key="3">
    <source>
        <dbReference type="PROSITE-ProRule" id="PRU00339"/>
    </source>
</evidence>
<dbReference type="RefSeq" id="WP_204024016.1">
    <property type="nucleotide sequence ID" value="NZ_BOOW01000012.1"/>
</dbReference>
<dbReference type="InterPro" id="IPR019734">
    <property type="entry name" value="TPR_rpt"/>
</dbReference>
<evidence type="ECO:0000313" key="5">
    <source>
        <dbReference type="Proteomes" id="UP000606172"/>
    </source>
</evidence>